<dbReference type="SUPFAM" id="SSF56112">
    <property type="entry name" value="Protein kinase-like (PK-like)"/>
    <property type="match status" value="1"/>
</dbReference>
<dbReference type="PROSITE" id="PS00108">
    <property type="entry name" value="PROTEIN_KINASE_ST"/>
    <property type="match status" value="1"/>
</dbReference>
<name>A0A2G9QJD1_AQUCT</name>
<evidence type="ECO:0000256" key="1">
    <source>
        <dbReference type="ARBA" id="ARBA00022527"/>
    </source>
</evidence>
<dbReference type="PANTHER" id="PTHR24351">
    <property type="entry name" value="RIBOSOMAL PROTEIN S6 KINASE"/>
    <property type="match status" value="1"/>
</dbReference>
<evidence type="ECO:0000256" key="3">
    <source>
        <dbReference type="ARBA" id="ARBA00022741"/>
    </source>
</evidence>
<dbReference type="Proteomes" id="UP000228934">
    <property type="component" value="Unassembled WGS sequence"/>
</dbReference>
<dbReference type="OrthoDB" id="10047816at2759"/>
<evidence type="ECO:0000256" key="2">
    <source>
        <dbReference type="ARBA" id="ARBA00022679"/>
    </source>
</evidence>
<dbReference type="FunFam" id="1.10.510.10:FF:001110">
    <property type="entry name" value="AGC family protein kinase"/>
    <property type="match status" value="1"/>
</dbReference>
<reference evidence="8" key="1">
    <citation type="journal article" date="2017" name="Nat. Commun.">
        <title>The North American bullfrog draft genome provides insight into hormonal regulation of long noncoding RNA.</title>
        <authorList>
            <person name="Hammond S.A."/>
            <person name="Warren R.L."/>
            <person name="Vandervalk B.P."/>
            <person name="Kucuk E."/>
            <person name="Khan H."/>
            <person name="Gibb E.A."/>
            <person name="Pandoh P."/>
            <person name="Kirk H."/>
            <person name="Zhao Y."/>
            <person name="Jones M."/>
            <person name="Mungall A.J."/>
            <person name="Coope R."/>
            <person name="Pleasance S."/>
            <person name="Moore R.A."/>
            <person name="Holt R.A."/>
            <person name="Round J.M."/>
            <person name="Ohora S."/>
            <person name="Walle B.V."/>
            <person name="Veldhoen N."/>
            <person name="Helbing C.C."/>
            <person name="Birol I."/>
        </authorList>
    </citation>
    <scope>NUCLEOTIDE SEQUENCE [LARGE SCALE GENOMIC DNA]</scope>
</reference>
<keyword evidence="2" id="KW-0808">Transferase</keyword>
<dbReference type="EMBL" id="KV972228">
    <property type="protein sequence ID" value="PIO15722.1"/>
    <property type="molecule type" value="Genomic_DNA"/>
</dbReference>
<sequence>MEFLSGGELVALIEKKAPLDLRTIRFITAEIICGLMFLHSHKIVHRDLKPENILLDSEGHVRIADFGLSMVGVTKTDRITERAGTMSYMAPEVLQRLPYYTTADYFSLGVIVYEMAFGRHPFIGIHRNTEHFVRIVCNRTPYYPNNADTWLCDLLERLLCKDQEKRTRLVKDLTRHPFFKEIEWAELKKGKLPSPLKSET</sequence>
<organism evidence="7 8">
    <name type="scientific">Aquarana catesbeiana</name>
    <name type="common">American bullfrog</name>
    <name type="synonym">Rana catesbeiana</name>
    <dbReference type="NCBI Taxonomy" id="8400"/>
    <lineage>
        <taxon>Eukaryota</taxon>
        <taxon>Metazoa</taxon>
        <taxon>Chordata</taxon>
        <taxon>Craniata</taxon>
        <taxon>Vertebrata</taxon>
        <taxon>Euteleostomi</taxon>
        <taxon>Amphibia</taxon>
        <taxon>Batrachia</taxon>
        <taxon>Anura</taxon>
        <taxon>Neobatrachia</taxon>
        <taxon>Ranoidea</taxon>
        <taxon>Ranidae</taxon>
        <taxon>Aquarana</taxon>
    </lineage>
</organism>
<proteinExistence type="predicted"/>
<dbReference type="InterPro" id="IPR008271">
    <property type="entry name" value="Ser/Thr_kinase_AS"/>
</dbReference>
<keyword evidence="5" id="KW-0067">ATP-binding</keyword>
<accession>A0A2G9QJD1</accession>
<gene>
    <name evidence="7" type="ORF">AB205_0027270</name>
</gene>
<dbReference type="AlphaFoldDB" id="A0A2G9QJD1"/>
<dbReference type="PROSITE" id="PS50011">
    <property type="entry name" value="PROTEIN_KINASE_DOM"/>
    <property type="match status" value="1"/>
</dbReference>
<evidence type="ECO:0000259" key="6">
    <source>
        <dbReference type="PROSITE" id="PS50011"/>
    </source>
</evidence>
<keyword evidence="4" id="KW-0418">Kinase</keyword>
<dbReference type="Gene3D" id="1.10.510.10">
    <property type="entry name" value="Transferase(Phosphotransferase) domain 1"/>
    <property type="match status" value="1"/>
</dbReference>
<dbReference type="SMART" id="SM00220">
    <property type="entry name" value="S_TKc"/>
    <property type="match status" value="1"/>
</dbReference>
<evidence type="ECO:0000313" key="8">
    <source>
        <dbReference type="Proteomes" id="UP000228934"/>
    </source>
</evidence>
<feature type="domain" description="Protein kinase" evidence="6">
    <location>
        <begin position="1"/>
        <end position="179"/>
    </location>
</feature>
<feature type="non-terminal residue" evidence="7">
    <location>
        <position position="200"/>
    </location>
</feature>
<dbReference type="GO" id="GO:0005524">
    <property type="term" value="F:ATP binding"/>
    <property type="evidence" value="ECO:0007669"/>
    <property type="project" value="UniProtKB-KW"/>
</dbReference>
<evidence type="ECO:0000256" key="4">
    <source>
        <dbReference type="ARBA" id="ARBA00022777"/>
    </source>
</evidence>
<dbReference type="GO" id="GO:0004674">
    <property type="term" value="F:protein serine/threonine kinase activity"/>
    <property type="evidence" value="ECO:0007669"/>
    <property type="project" value="UniProtKB-KW"/>
</dbReference>
<evidence type="ECO:0000256" key="5">
    <source>
        <dbReference type="ARBA" id="ARBA00022840"/>
    </source>
</evidence>
<keyword evidence="3" id="KW-0547">Nucleotide-binding</keyword>
<dbReference type="InterPro" id="IPR000719">
    <property type="entry name" value="Prot_kinase_dom"/>
</dbReference>
<dbReference type="Pfam" id="PF00069">
    <property type="entry name" value="Pkinase"/>
    <property type="match status" value="1"/>
</dbReference>
<keyword evidence="8" id="KW-1185">Reference proteome</keyword>
<keyword evidence="1" id="KW-0723">Serine/threonine-protein kinase</keyword>
<dbReference type="InterPro" id="IPR011009">
    <property type="entry name" value="Kinase-like_dom_sf"/>
</dbReference>
<protein>
    <recommendedName>
        <fullName evidence="6">Protein kinase domain-containing protein</fullName>
    </recommendedName>
</protein>
<evidence type="ECO:0000313" key="7">
    <source>
        <dbReference type="EMBL" id="PIO15722.1"/>
    </source>
</evidence>